<dbReference type="RefSeq" id="WP_344311895.1">
    <property type="nucleotide sequence ID" value="NZ_BAAANY010000015.1"/>
</dbReference>
<evidence type="ECO:0000256" key="1">
    <source>
        <dbReference type="ARBA" id="ARBA00010211"/>
    </source>
</evidence>
<dbReference type="Proteomes" id="UP001500618">
    <property type="component" value="Unassembled WGS sequence"/>
</dbReference>
<dbReference type="GO" id="GO:0016787">
    <property type="term" value="F:hydrolase activity"/>
    <property type="evidence" value="ECO:0007669"/>
    <property type="project" value="UniProtKB-KW"/>
</dbReference>
<dbReference type="PANTHER" id="PTHR42796:SF4">
    <property type="entry name" value="FUMARYLACETOACETATE HYDROLASE DOMAIN-CONTAINING PROTEIN 2A"/>
    <property type="match status" value="1"/>
</dbReference>
<comment type="similarity">
    <text evidence="1">Belongs to the FAH family.</text>
</comment>
<organism evidence="4 5">
    <name type="scientific">Fodinicola feengrottensis</name>
    <dbReference type="NCBI Taxonomy" id="435914"/>
    <lineage>
        <taxon>Bacteria</taxon>
        <taxon>Bacillati</taxon>
        <taxon>Actinomycetota</taxon>
        <taxon>Actinomycetes</taxon>
        <taxon>Mycobacteriales</taxon>
        <taxon>Fodinicola</taxon>
    </lineage>
</organism>
<keyword evidence="2" id="KW-0479">Metal-binding</keyword>
<gene>
    <name evidence="4" type="ORF">GCM10009765_41380</name>
</gene>
<sequence length="281" mass="30304">MRIGNLDGRAVISVPGGVIDVHQASGGRLPSTLNELFDVWDSVQELAKQYSEADIVTIDESQLGPPCPHPRQVFAIGLNYSDHSAEAAFAVPESPTVFTKYVSSFTGAYSDITLSGDSVDWEVELVAVVGKPGRDIAVTDAWTYVAGLSVGQDLSDRVVQMAGPAPQFGLGKSFPGFSPIGPWLVTLDEVDHPDDLELGSAVNGEQVQKGRTRDMVFPIPELIAYLSRIVDLYPGDVIFTGTPAGVGMARTPRWFLQPGDELTSYVRGIGEMRQRMLAPRV</sequence>
<keyword evidence="4" id="KW-0378">Hydrolase</keyword>
<evidence type="ECO:0000259" key="3">
    <source>
        <dbReference type="Pfam" id="PF01557"/>
    </source>
</evidence>
<dbReference type="InterPro" id="IPR036663">
    <property type="entry name" value="Fumarylacetoacetase_C_sf"/>
</dbReference>
<comment type="caution">
    <text evidence="4">The sequence shown here is derived from an EMBL/GenBank/DDBJ whole genome shotgun (WGS) entry which is preliminary data.</text>
</comment>
<dbReference type="Pfam" id="PF01557">
    <property type="entry name" value="FAA_hydrolase"/>
    <property type="match status" value="1"/>
</dbReference>
<dbReference type="Gene3D" id="3.90.850.10">
    <property type="entry name" value="Fumarylacetoacetase-like, C-terminal domain"/>
    <property type="match status" value="1"/>
</dbReference>
<name>A0ABP4TGH2_9ACTN</name>
<accession>A0ABP4TGH2</accession>
<evidence type="ECO:0000313" key="4">
    <source>
        <dbReference type="EMBL" id="GAA1687612.1"/>
    </source>
</evidence>
<dbReference type="EMBL" id="BAAANY010000015">
    <property type="protein sequence ID" value="GAA1687612.1"/>
    <property type="molecule type" value="Genomic_DNA"/>
</dbReference>
<proteinExistence type="inferred from homology"/>
<dbReference type="InterPro" id="IPR051121">
    <property type="entry name" value="FAH"/>
</dbReference>
<evidence type="ECO:0000313" key="5">
    <source>
        <dbReference type="Proteomes" id="UP001500618"/>
    </source>
</evidence>
<dbReference type="PANTHER" id="PTHR42796">
    <property type="entry name" value="FUMARYLACETOACETATE HYDROLASE DOMAIN-CONTAINING PROTEIN 2A-RELATED"/>
    <property type="match status" value="1"/>
</dbReference>
<keyword evidence="5" id="KW-1185">Reference proteome</keyword>
<protein>
    <submittedName>
        <fullName evidence="4">Fumarylacetoacetate hydrolase family protein</fullName>
    </submittedName>
</protein>
<dbReference type="SUPFAM" id="SSF56529">
    <property type="entry name" value="FAH"/>
    <property type="match status" value="1"/>
</dbReference>
<reference evidence="5" key="1">
    <citation type="journal article" date="2019" name="Int. J. Syst. Evol. Microbiol.">
        <title>The Global Catalogue of Microorganisms (GCM) 10K type strain sequencing project: providing services to taxonomists for standard genome sequencing and annotation.</title>
        <authorList>
            <consortium name="The Broad Institute Genomics Platform"/>
            <consortium name="The Broad Institute Genome Sequencing Center for Infectious Disease"/>
            <person name="Wu L."/>
            <person name="Ma J."/>
        </authorList>
    </citation>
    <scope>NUCLEOTIDE SEQUENCE [LARGE SCALE GENOMIC DNA]</scope>
    <source>
        <strain evidence="5">JCM 14718</strain>
    </source>
</reference>
<dbReference type="InterPro" id="IPR011234">
    <property type="entry name" value="Fumarylacetoacetase-like_C"/>
</dbReference>
<feature type="domain" description="Fumarylacetoacetase-like C-terminal" evidence="3">
    <location>
        <begin position="73"/>
        <end position="275"/>
    </location>
</feature>
<evidence type="ECO:0000256" key="2">
    <source>
        <dbReference type="ARBA" id="ARBA00022723"/>
    </source>
</evidence>